<dbReference type="Gene3D" id="1.25.40.10">
    <property type="entry name" value="Tetratricopeptide repeat domain"/>
    <property type="match status" value="3"/>
</dbReference>
<protein>
    <submittedName>
        <fullName evidence="5">Pentatricopeptide repeat-containing protein</fullName>
    </submittedName>
</protein>
<keyword evidence="3" id="KW-0809">Transit peptide</keyword>
<organism evidence="5 6">
    <name type="scientific">Rhynchospora pubera</name>
    <dbReference type="NCBI Taxonomy" id="906938"/>
    <lineage>
        <taxon>Eukaryota</taxon>
        <taxon>Viridiplantae</taxon>
        <taxon>Streptophyta</taxon>
        <taxon>Embryophyta</taxon>
        <taxon>Tracheophyta</taxon>
        <taxon>Spermatophyta</taxon>
        <taxon>Magnoliopsida</taxon>
        <taxon>Liliopsida</taxon>
        <taxon>Poales</taxon>
        <taxon>Cyperaceae</taxon>
        <taxon>Cyperoideae</taxon>
        <taxon>Rhynchosporeae</taxon>
        <taxon>Rhynchospora</taxon>
    </lineage>
</organism>
<evidence type="ECO:0000256" key="4">
    <source>
        <dbReference type="PROSITE-ProRule" id="PRU00708"/>
    </source>
</evidence>
<dbReference type="AlphaFoldDB" id="A0AAV8HZV8"/>
<name>A0AAV8HZV8_9POAL</name>
<dbReference type="PANTHER" id="PTHR47939:SF5">
    <property type="entry name" value="PENTACOTRIPEPTIDE-REPEAT REGION OF PRORP DOMAIN-CONTAINING PROTEIN"/>
    <property type="match status" value="1"/>
</dbReference>
<keyword evidence="6" id="KW-1185">Reference proteome</keyword>
<reference evidence="5" key="1">
    <citation type="submission" date="2022-08" db="EMBL/GenBank/DDBJ databases">
        <authorList>
            <person name="Marques A."/>
        </authorList>
    </citation>
    <scope>NUCLEOTIDE SEQUENCE</scope>
    <source>
        <strain evidence="5">RhyPub2mFocal</strain>
        <tissue evidence="5">Leaves</tissue>
    </source>
</reference>
<comment type="similarity">
    <text evidence="1">Belongs to the PPR family. P subfamily.</text>
</comment>
<evidence type="ECO:0000256" key="3">
    <source>
        <dbReference type="ARBA" id="ARBA00022946"/>
    </source>
</evidence>
<feature type="repeat" description="PPR" evidence="4">
    <location>
        <begin position="361"/>
        <end position="395"/>
    </location>
</feature>
<dbReference type="Proteomes" id="UP001140206">
    <property type="component" value="Chromosome 1"/>
</dbReference>
<feature type="repeat" description="PPR" evidence="4">
    <location>
        <begin position="288"/>
        <end position="322"/>
    </location>
</feature>
<evidence type="ECO:0000256" key="1">
    <source>
        <dbReference type="ARBA" id="ARBA00007626"/>
    </source>
</evidence>
<evidence type="ECO:0000256" key="2">
    <source>
        <dbReference type="ARBA" id="ARBA00022737"/>
    </source>
</evidence>
<dbReference type="Pfam" id="PF13041">
    <property type="entry name" value="PPR_2"/>
    <property type="match status" value="4"/>
</dbReference>
<dbReference type="PANTHER" id="PTHR47939">
    <property type="entry name" value="MEMBRANE-ASSOCIATED SALT-INDUCIBLE PROTEIN-LIKE"/>
    <property type="match status" value="1"/>
</dbReference>
<feature type="repeat" description="PPR" evidence="4">
    <location>
        <begin position="396"/>
        <end position="430"/>
    </location>
</feature>
<proteinExistence type="inferred from homology"/>
<evidence type="ECO:0000313" key="6">
    <source>
        <dbReference type="Proteomes" id="UP001140206"/>
    </source>
</evidence>
<gene>
    <name evidence="5" type="ORF">LUZ62_034214</name>
</gene>
<dbReference type="EMBL" id="JAMFTS010000001">
    <property type="protein sequence ID" value="KAJ4821648.1"/>
    <property type="molecule type" value="Genomic_DNA"/>
</dbReference>
<dbReference type="PROSITE" id="PS51375">
    <property type="entry name" value="PPR"/>
    <property type="match status" value="6"/>
</dbReference>
<feature type="repeat" description="PPR" evidence="4">
    <location>
        <begin position="431"/>
        <end position="465"/>
    </location>
</feature>
<keyword evidence="2" id="KW-0677">Repeat</keyword>
<sequence length="554" mass="63492">MRRQLSTSLLNLIPISSIILQTHQYHSAIPITLTHVSPFPRYPFFPKSLSSSSNSSPPTRILILDDPPGSSSTNFSNSQADTVYQTIVTTIKSGDSLETALDLLSVQLNTELVDDILHRLRYEEKLAFRFFTWAGNQTPYLHQTHTYNFMIDILSSTPYKCRQFGIVCHILDYMKRNITRNLVPIEALLSILREYADKHLTRSNKLPKRKTIKMKTPPQTQALNLLFDALCKCSLVTEAEQIFHRIKKKVTPNSDTFNILFFGWCRVQDPVRAMKLLEEMITLGHAPNNFTYNCAIDSFCSAGMVKEARELFEFMRTKGCTMSSPTAKTYSIMIVALAKCDMMEECFKLLTEMRSCGCLPDVSTYKEMIEGMCQAGKVDAAHKVLDEMSNTGFPPDILTYNCFLKVLCDLKKAEEAMDMCNRIILSGCEPSVHTYNMLITMFFEMTEPDRAVDIWHEMDVRGCKRVVDTYVLMIQGLFDSGRDKDARFLLDEMIDRELKLPYRKFDSIIGRLSAVGDLQAINRLSEHMRRFYNVAMARRFAITQKKMSMSLRTK</sequence>
<feature type="repeat" description="PPR" evidence="4">
    <location>
        <begin position="253"/>
        <end position="287"/>
    </location>
</feature>
<feature type="repeat" description="PPR" evidence="4">
    <location>
        <begin position="326"/>
        <end position="360"/>
    </location>
</feature>
<evidence type="ECO:0000313" key="5">
    <source>
        <dbReference type="EMBL" id="KAJ4821648.1"/>
    </source>
</evidence>
<comment type="caution">
    <text evidence="5">The sequence shown here is derived from an EMBL/GenBank/DDBJ whole genome shotgun (WGS) entry which is preliminary data.</text>
</comment>
<accession>A0AAV8HZV8</accession>
<dbReference type="NCBIfam" id="TIGR00756">
    <property type="entry name" value="PPR"/>
    <property type="match status" value="6"/>
</dbReference>
<dbReference type="InterPro" id="IPR050667">
    <property type="entry name" value="PPR-containing_protein"/>
</dbReference>
<dbReference type="InterPro" id="IPR002885">
    <property type="entry name" value="PPR_rpt"/>
</dbReference>
<dbReference type="InterPro" id="IPR011990">
    <property type="entry name" value="TPR-like_helical_dom_sf"/>
</dbReference>